<evidence type="ECO:0000256" key="2">
    <source>
        <dbReference type="ARBA" id="ARBA00005989"/>
    </source>
</evidence>
<dbReference type="PANTHER" id="PTHR39192:SF1">
    <property type="entry name" value="IRON UPTAKE SYSTEM COMPONENT EFEO"/>
    <property type="match status" value="1"/>
</dbReference>
<keyword evidence="8" id="KW-1185">Reference proteome</keyword>
<dbReference type="PANTHER" id="PTHR39192">
    <property type="entry name" value="IRON UPTAKE SYSTEM COMPONENT EFEO"/>
    <property type="match status" value="1"/>
</dbReference>
<feature type="coiled-coil region" evidence="4">
    <location>
        <begin position="132"/>
        <end position="159"/>
    </location>
</feature>
<reference evidence="7 8" key="1">
    <citation type="submission" date="2014-02" db="EMBL/GenBank/DDBJ databases">
        <title>Draft genome sequence of Lysinibacillus odysseyi NBRC 100172.</title>
        <authorList>
            <person name="Zhang F."/>
            <person name="Wang G."/>
            <person name="Zhang L."/>
        </authorList>
    </citation>
    <scope>NUCLEOTIDE SEQUENCE [LARGE SCALE GENOMIC DNA]</scope>
    <source>
        <strain evidence="7 8">NBRC 100172</strain>
    </source>
</reference>
<proteinExistence type="inferred from homology"/>
<keyword evidence="3 5" id="KW-0732">Signal</keyword>
<feature type="chain" id="PRO_5038411006" description="Imelysin-like domain-containing protein" evidence="5">
    <location>
        <begin position="22"/>
        <end position="274"/>
    </location>
</feature>
<dbReference type="GO" id="GO:0030313">
    <property type="term" value="C:cell envelope"/>
    <property type="evidence" value="ECO:0007669"/>
    <property type="project" value="UniProtKB-SubCell"/>
</dbReference>
<evidence type="ECO:0000313" key="8">
    <source>
        <dbReference type="Proteomes" id="UP000030437"/>
    </source>
</evidence>
<dbReference type="RefSeq" id="WP_036155812.1">
    <property type="nucleotide sequence ID" value="NZ_AVCX01000004.1"/>
</dbReference>
<evidence type="ECO:0000256" key="1">
    <source>
        <dbReference type="ARBA" id="ARBA00004196"/>
    </source>
</evidence>
<feature type="domain" description="Imelysin-like" evidence="6">
    <location>
        <begin position="64"/>
        <end position="266"/>
    </location>
</feature>
<protein>
    <recommendedName>
        <fullName evidence="6">Imelysin-like domain-containing protein</fullName>
    </recommendedName>
</protein>
<dbReference type="Pfam" id="PF09375">
    <property type="entry name" value="Peptidase_M75"/>
    <property type="match status" value="1"/>
</dbReference>
<dbReference type="eggNOG" id="COG2822">
    <property type="taxonomic scope" value="Bacteria"/>
</dbReference>
<dbReference type="InterPro" id="IPR038352">
    <property type="entry name" value="Imelysin_sf"/>
</dbReference>
<evidence type="ECO:0000256" key="3">
    <source>
        <dbReference type="ARBA" id="ARBA00022729"/>
    </source>
</evidence>
<evidence type="ECO:0000313" key="7">
    <source>
        <dbReference type="EMBL" id="KGR83890.1"/>
    </source>
</evidence>
<comment type="similarity">
    <text evidence="2">Belongs to the EfeM/EfeO family.</text>
</comment>
<name>A0A0A3IKA8_9BACI</name>
<gene>
    <name evidence="7" type="ORF">CD32_14425</name>
</gene>
<dbReference type="PROSITE" id="PS51257">
    <property type="entry name" value="PROKAR_LIPOPROTEIN"/>
    <property type="match status" value="1"/>
</dbReference>
<dbReference type="Gene3D" id="1.20.1420.20">
    <property type="entry name" value="M75 peptidase, HXXE motif"/>
    <property type="match status" value="1"/>
</dbReference>
<evidence type="ECO:0000259" key="6">
    <source>
        <dbReference type="Pfam" id="PF09375"/>
    </source>
</evidence>
<dbReference type="STRING" id="1220589.CD32_14425"/>
<evidence type="ECO:0000256" key="4">
    <source>
        <dbReference type="SAM" id="Coils"/>
    </source>
</evidence>
<accession>A0A0A3IKA8</accession>
<dbReference type="InterPro" id="IPR050894">
    <property type="entry name" value="EfeM/EfeO_iron_uptake"/>
</dbReference>
<dbReference type="Proteomes" id="UP000030437">
    <property type="component" value="Unassembled WGS sequence"/>
</dbReference>
<dbReference type="InterPro" id="IPR018976">
    <property type="entry name" value="Imelysin-like"/>
</dbReference>
<evidence type="ECO:0000256" key="5">
    <source>
        <dbReference type="SAM" id="SignalP"/>
    </source>
</evidence>
<comment type="subcellular location">
    <subcellularLocation>
        <location evidence="1">Cell envelope</location>
    </subcellularLocation>
</comment>
<comment type="caution">
    <text evidence="7">The sequence shown here is derived from an EMBL/GenBank/DDBJ whole genome shotgun (WGS) entry which is preliminary data.</text>
</comment>
<sequence length="274" mass="30809">MTFKKGLAAVILAASMLGACGSDKQEETKEEQVIKEEIDLSSEAEQFRAFAIEQMEPFIADAEMLAGYVKEGKLEEAQKLYPLVHMYYERLQPAKASFAALDAKIDTPVLRKDEETTGFRRLEYGLFKQKKTTGYEAAAEELVADIKKLNEKLPEVELDGKQLVNDTEGMLAQIIDEQLAEKEVSYAGNYLYDIKANIEALEEIVNIFMARADTEKAAAVTEKVKKLNEIIAYYEIGKEDYVNYSLFTSKQKQELIDALSAVRQALEKMNATIA</sequence>
<dbReference type="AlphaFoldDB" id="A0A0A3IKA8"/>
<keyword evidence="4" id="KW-0175">Coiled coil</keyword>
<feature type="signal peptide" evidence="5">
    <location>
        <begin position="1"/>
        <end position="21"/>
    </location>
</feature>
<dbReference type="CDD" id="cd14656">
    <property type="entry name" value="Imelysin-like_EfeO"/>
    <property type="match status" value="1"/>
</dbReference>
<dbReference type="InterPro" id="IPR034981">
    <property type="entry name" value="Imelysin-like_EfeO/Algp7"/>
</dbReference>
<dbReference type="EMBL" id="JPVP01000057">
    <property type="protein sequence ID" value="KGR83890.1"/>
    <property type="molecule type" value="Genomic_DNA"/>
</dbReference>
<organism evidence="7 8">
    <name type="scientific">Lysinibacillus odysseyi 34hs-1 = NBRC 100172</name>
    <dbReference type="NCBI Taxonomy" id="1220589"/>
    <lineage>
        <taxon>Bacteria</taxon>
        <taxon>Bacillati</taxon>
        <taxon>Bacillota</taxon>
        <taxon>Bacilli</taxon>
        <taxon>Bacillales</taxon>
        <taxon>Bacillaceae</taxon>
        <taxon>Lysinibacillus</taxon>
    </lineage>
</organism>
<dbReference type="OrthoDB" id="7348379at2"/>